<dbReference type="CDD" id="cd04859">
    <property type="entry name" value="Prim_Pol"/>
    <property type="match status" value="1"/>
</dbReference>
<feature type="domain" description="DNA primase/polymerase bifunctional N-terminal" evidence="3">
    <location>
        <begin position="23"/>
        <end position="198"/>
    </location>
</feature>
<evidence type="ECO:0000313" key="5">
    <source>
        <dbReference type="Proteomes" id="UP001206206"/>
    </source>
</evidence>
<organism evidence="4 5">
    <name type="scientific">Streptantibioticus rubrisoli</name>
    <dbReference type="NCBI Taxonomy" id="1387313"/>
    <lineage>
        <taxon>Bacteria</taxon>
        <taxon>Bacillati</taxon>
        <taxon>Actinomycetota</taxon>
        <taxon>Actinomycetes</taxon>
        <taxon>Kitasatosporales</taxon>
        <taxon>Streptomycetaceae</taxon>
        <taxon>Streptantibioticus</taxon>
    </lineage>
</organism>
<keyword evidence="1" id="KW-0378">Hydrolase</keyword>
<feature type="compositionally biased region" description="Low complexity" evidence="2">
    <location>
        <begin position="327"/>
        <end position="343"/>
    </location>
</feature>
<evidence type="ECO:0000313" key="4">
    <source>
        <dbReference type="EMBL" id="MCQ4043850.1"/>
    </source>
</evidence>
<dbReference type="Pfam" id="PF09250">
    <property type="entry name" value="Prim-Pol"/>
    <property type="match status" value="1"/>
</dbReference>
<accession>A0ABT1PER1</accession>
<comment type="caution">
    <text evidence="4">The sequence shown here is derived from an EMBL/GenBank/DDBJ whole genome shotgun (WGS) entry which is preliminary data.</text>
</comment>
<keyword evidence="5" id="KW-1185">Reference proteome</keyword>
<name>A0ABT1PER1_9ACTN</name>
<dbReference type="InterPro" id="IPR051620">
    <property type="entry name" value="ORF904-like_C"/>
</dbReference>
<gene>
    <name evidence="4" type="ORF">NON19_17940</name>
</gene>
<dbReference type="PANTHER" id="PTHR35372">
    <property type="entry name" value="ATP BINDING PROTEIN-RELATED"/>
    <property type="match status" value="1"/>
</dbReference>
<dbReference type="SMART" id="SM00943">
    <property type="entry name" value="Prim-Pol"/>
    <property type="match status" value="1"/>
</dbReference>
<dbReference type="Proteomes" id="UP001206206">
    <property type="component" value="Unassembled WGS sequence"/>
</dbReference>
<evidence type="ECO:0000259" key="3">
    <source>
        <dbReference type="SMART" id="SM00943"/>
    </source>
</evidence>
<dbReference type="RefSeq" id="WP_255929292.1">
    <property type="nucleotide sequence ID" value="NZ_JANFNH010000020.1"/>
</dbReference>
<dbReference type="InterPro" id="IPR015330">
    <property type="entry name" value="DNA_primase/pol_bifunc_N"/>
</dbReference>
<dbReference type="EMBL" id="JANFNH010000020">
    <property type="protein sequence ID" value="MCQ4043850.1"/>
    <property type="molecule type" value="Genomic_DNA"/>
</dbReference>
<feature type="region of interest" description="Disordered" evidence="2">
    <location>
        <begin position="327"/>
        <end position="354"/>
    </location>
</feature>
<sequence length="781" mass="84085">MSDSHAPAAMDRQAAKPRMIVVAQQYAARGWRVLPLRYAVDGRCSCGNPKAIADHDHRQGGKHPRYKSWTEDASTDWAVIADWWRNEPNANIGIATGEASGIFVLDIDPDSGGLDSLRALEAEHGPLPKTWTVETGSGGQHRYFAWPGFNPRNSAGKLGPGLDIRADGGQVVAAPSVSVKGPYSVKDDTDPSQAPAWLLDRLRPAPPRPAAPATSIPVRSENLDSYTCKALQAECDAITGAADGEQNNTINTAAFNVGTLVGAGALSEADAHEALLSAALAGNHPEGRARPTIESGLKAGMAQPRHPWPPASRRDDTASLRALIAEPAEPAAAPRPGAPAEAPAPEPERGRRRGLLPEEFWAKREVFRKIRQAAHSQGCSGDVLIYSILARLSGMISPHIRAVTGIGGRASLNLFVGMVGAPGTGKSAGSSLSRDLIPAPDDLDFRDGLPIGTGEGIAETFMGVVEVDSGEVYQRGRNQGEPIMVKRRQQVRHNAYFYIDEGQVLAQLGQRTGSTLAEAMRRAAIGETLGQTNASEERTRYVAAGTYSLGLLVGFQPSTAMPVIADGSTGTPQRFLWCWADDPSIPGVPPKWPGSLDNHPGHKRPSGPIDIEFPQRIKDMLWKERVARNRGEIEVPELDGHAGLIKVKVASLFALLDGGRETVTEDDWELAEIVWQSSCTVRESLIIRAQREAAAERERQETAKVEEALRAHSAKRDVDLALERVARNVRKHASQVGGITWGALNRALASRDRPLANKAVALAISRDWVYEEGDHICVKTD</sequence>
<proteinExistence type="predicted"/>
<evidence type="ECO:0000256" key="1">
    <source>
        <dbReference type="ARBA" id="ARBA00022801"/>
    </source>
</evidence>
<evidence type="ECO:0000256" key="2">
    <source>
        <dbReference type="SAM" id="MobiDB-lite"/>
    </source>
</evidence>
<reference evidence="4 5" key="1">
    <citation type="submission" date="2022-06" db="EMBL/GenBank/DDBJ databases">
        <title>Draft genome sequence of type strain Streptomyces rubrisoli DSM 42083.</title>
        <authorList>
            <person name="Duangmal K."/>
            <person name="Klaysubun C."/>
        </authorList>
    </citation>
    <scope>NUCLEOTIDE SEQUENCE [LARGE SCALE GENOMIC DNA]</scope>
    <source>
        <strain evidence="4 5">DSM 42083</strain>
    </source>
</reference>
<dbReference type="PANTHER" id="PTHR35372:SF2">
    <property type="entry name" value="SF3 HELICASE DOMAIN-CONTAINING PROTEIN"/>
    <property type="match status" value="1"/>
</dbReference>
<dbReference type="SUPFAM" id="SSF56747">
    <property type="entry name" value="Prim-pol domain"/>
    <property type="match status" value="1"/>
</dbReference>
<protein>
    <submittedName>
        <fullName evidence="4">Bifunctional DNA primase/polymerase</fullName>
    </submittedName>
</protein>